<dbReference type="AlphaFoldDB" id="A0A930VZT8"/>
<comment type="caution">
    <text evidence="1">The sequence shown here is derived from an EMBL/GenBank/DDBJ whole genome shotgun (WGS) entry which is preliminary data.</text>
</comment>
<accession>A0A930VZT8</accession>
<protein>
    <submittedName>
        <fullName evidence="1">Uncharacterized protein</fullName>
    </submittedName>
</protein>
<reference evidence="1" key="1">
    <citation type="submission" date="2020-04" db="EMBL/GenBank/DDBJ databases">
        <title>Deep metagenomics examines the oral microbiome during advanced dental caries in children, revealing novel taxa and co-occurrences with host molecules.</title>
        <authorList>
            <person name="Baker J.L."/>
            <person name="Morton J.T."/>
            <person name="Dinis M."/>
            <person name="Alvarez R."/>
            <person name="Tran N.C."/>
            <person name="Knight R."/>
            <person name="Edlund A."/>
        </authorList>
    </citation>
    <scope>NUCLEOTIDE SEQUENCE</scope>
    <source>
        <strain evidence="1">JCVI_38_bin.5</strain>
    </source>
</reference>
<name>A0A930VZT8_9ACTN</name>
<organism evidence="1 2">
    <name type="scientific">Lancefieldella rimae</name>
    <dbReference type="NCBI Taxonomy" id="1383"/>
    <lineage>
        <taxon>Bacteria</taxon>
        <taxon>Bacillati</taxon>
        <taxon>Actinomycetota</taxon>
        <taxon>Coriobacteriia</taxon>
        <taxon>Coriobacteriales</taxon>
        <taxon>Atopobiaceae</taxon>
        <taxon>Lancefieldella</taxon>
    </lineage>
</organism>
<dbReference type="Proteomes" id="UP000698335">
    <property type="component" value="Unassembled WGS sequence"/>
</dbReference>
<proteinExistence type="predicted"/>
<gene>
    <name evidence="1" type="ORF">HXK26_00720</name>
</gene>
<sequence>MRIQASKEDVVLGMPPDSAGIVVAEHVLTGTNKSLQPFEIARIVLDAVVEELATDGLSDIALRLSIVHENPTLLKALYARIPQWIRVVDALLANSLRTAHDDAFSMHLKASAMVMYWVETLCEWSRRGGAKADRALLQTVAGETDAAIATVTKSYK</sequence>
<dbReference type="Gene3D" id="1.10.357.10">
    <property type="entry name" value="Tetracycline Repressor, domain 2"/>
    <property type="match status" value="1"/>
</dbReference>
<dbReference type="EMBL" id="JABZGW010000011">
    <property type="protein sequence ID" value="MBF4807208.1"/>
    <property type="molecule type" value="Genomic_DNA"/>
</dbReference>
<evidence type="ECO:0000313" key="2">
    <source>
        <dbReference type="Proteomes" id="UP000698335"/>
    </source>
</evidence>
<evidence type="ECO:0000313" key="1">
    <source>
        <dbReference type="EMBL" id="MBF4807208.1"/>
    </source>
</evidence>